<dbReference type="InterPro" id="IPR013078">
    <property type="entry name" value="His_Pase_superF_clade-1"/>
</dbReference>
<dbReference type="InterPro" id="IPR029033">
    <property type="entry name" value="His_PPase_superfam"/>
</dbReference>
<dbReference type="EMBL" id="FCOA02000022">
    <property type="protein sequence ID" value="SAK81216.1"/>
    <property type="molecule type" value="Genomic_DNA"/>
</dbReference>
<comment type="caution">
    <text evidence="2">The sequence shown here is derived from an EMBL/GenBank/DDBJ whole genome shotgun (WGS) entry which is preliminary data.</text>
</comment>
<name>A0A158CH59_9BURK</name>
<dbReference type="CDD" id="cd07067">
    <property type="entry name" value="HP_PGM_like"/>
    <property type="match status" value="1"/>
</dbReference>
<dbReference type="PANTHER" id="PTHR48100">
    <property type="entry name" value="BROAD-SPECIFICITY PHOSPHATASE YOR283W-RELATED"/>
    <property type="match status" value="1"/>
</dbReference>
<dbReference type="RefSeq" id="WP_061170383.1">
    <property type="nucleotide sequence ID" value="NZ_FCOA02000022.1"/>
</dbReference>
<organism evidence="2 3">
    <name type="scientific">Caballeronia hypogeia</name>
    <dbReference type="NCBI Taxonomy" id="1777140"/>
    <lineage>
        <taxon>Bacteria</taxon>
        <taxon>Pseudomonadati</taxon>
        <taxon>Pseudomonadota</taxon>
        <taxon>Betaproteobacteria</taxon>
        <taxon>Burkholderiales</taxon>
        <taxon>Burkholderiaceae</taxon>
        <taxon>Caballeronia</taxon>
    </lineage>
</organism>
<dbReference type="SMART" id="SM00855">
    <property type="entry name" value="PGAM"/>
    <property type="match status" value="1"/>
</dbReference>
<evidence type="ECO:0000313" key="2">
    <source>
        <dbReference type="EMBL" id="SAK81216.1"/>
    </source>
</evidence>
<dbReference type="AlphaFoldDB" id="A0A158CH59"/>
<dbReference type="STRING" id="1777140.AWB79_05299"/>
<sequence>MNMKGGVHIWLIRHGETEWSKSGQHTGTTDIPLTDEGRRQATALAPVLASQPFDLVLTSPRSRAIETCRLAGLGARAKVEPELHEWNYGIYEGRTTPEIREDVPDWSVWTSPIPEGENMADVGARAQALIDRLLATNATHIALFSHAHFSRVFGAQWATGSPALGAHLAMDTAAMSVLGYERDVRAIIKWNLLP</sequence>
<dbReference type="GO" id="GO:0101006">
    <property type="term" value="F:protein histidine phosphatase activity"/>
    <property type="evidence" value="ECO:0007669"/>
    <property type="project" value="TreeGrafter"/>
</dbReference>
<protein>
    <submittedName>
        <fullName evidence="2">Phosphoglycerate mutase</fullName>
    </submittedName>
</protein>
<dbReference type="Proteomes" id="UP000054851">
    <property type="component" value="Unassembled WGS sequence"/>
</dbReference>
<reference evidence="2" key="1">
    <citation type="submission" date="2016-01" db="EMBL/GenBank/DDBJ databases">
        <authorList>
            <person name="Peeters C."/>
        </authorList>
    </citation>
    <scope>NUCLEOTIDE SEQUENCE</scope>
    <source>
        <strain evidence="2">LMG 29322</strain>
    </source>
</reference>
<keyword evidence="3" id="KW-1185">Reference proteome</keyword>
<feature type="binding site" evidence="1">
    <location>
        <position position="63"/>
    </location>
    <ligand>
        <name>substrate</name>
    </ligand>
</feature>
<proteinExistence type="predicted"/>
<dbReference type="Gene3D" id="3.40.50.1240">
    <property type="entry name" value="Phosphoglycerate mutase-like"/>
    <property type="match status" value="1"/>
</dbReference>
<gene>
    <name evidence="2" type="ORF">AWB79_05299</name>
</gene>
<accession>A0A158CH59</accession>
<dbReference type="PANTHER" id="PTHR48100:SF15">
    <property type="entry name" value="SEDOHEPTULOSE 1,7-BISPHOSPHATASE"/>
    <property type="match status" value="1"/>
</dbReference>
<dbReference type="GO" id="GO:0070297">
    <property type="term" value="P:regulation of phosphorelay signal transduction system"/>
    <property type="evidence" value="ECO:0007669"/>
    <property type="project" value="TreeGrafter"/>
</dbReference>
<evidence type="ECO:0000256" key="1">
    <source>
        <dbReference type="PIRSR" id="PIRSR613078-2"/>
    </source>
</evidence>
<dbReference type="OrthoDB" id="9781415at2"/>
<dbReference type="SUPFAM" id="SSF53254">
    <property type="entry name" value="Phosphoglycerate mutase-like"/>
    <property type="match status" value="1"/>
</dbReference>
<feature type="binding site" evidence="1">
    <location>
        <begin position="26"/>
        <end position="27"/>
    </location>
    <ligand>
        <name>substrate</name>
    </ligand>
</feature>
<dbReference type="InterPro" id="IPR050275">
    <property type="entry name" value="PGM_Phosphatase"/>
</dbReference>
<evidence type="ECO:0000313" key="3">
    <source>
        <dbReference type="Proteomes" id="UP000054851"/>
    </source>
</evidence>
<dbReference type="Pfam" id="PF00300">
    <property type="entry name" value="His_Phos_1"/>
    <property type="match status" value="1"/>
</dbReference>